<comment type="caution">
    <text evidence="3">The sequence shown here is derived from an EMBL/GenBank/DDBJ whole genome shotgun (WGS) entry which is preliminary data.</text>
</comment>
<gene>
    <name evidence="3" type="ORF">QWY29_05635</name>
</gene>
<protein>
    <submittedName>
        <fullName evidence="3">DUF1992 domain-containing protein</fullName>
    </submittedName>
</protein>
<feature type="domain" description="DnaJ homologue subfamily C member 28 conserved" evidence="2">
    <location>
        <begin position="49"/>
        <end position="115"/>
    </location>
</feature>
<dbReference type="InterPro" id="IPR018961">
    <property type="entry name" value="DnaJ_homolog_subfam-C_membr-28"/>
</dbReference>
<keyword evidence="4" id="KW-1185">Reference proteome</keyword>
<proteinExistence type="predicted"/>
<accession>A0ABT8ERS7</accession>
<reference evidence="3" key="1">
    <citation type="submission" date="2023-06" db="EMBL/GenBank/DDBJ databases">
        <title>Draft genome sequence of Nocardioides sp. SOB72.</title>
        <authorList>
            <person name="Zhang G."/>
        </authorList>
    </citation>
    <scope>NUCLEOTIDE SEQUENCE</scope>
    <source>
        <strain evidence="3">SOB72</strain>
    </source>
</reference>
<evidence type="ECO:0000313" key="4">
    <source>
        <dbReference type="Proteomes" id="UP001168537"/>
    </source>
</evidence>
<dbReference type="Proteomes" id="UP001168537">
    <property type="component" value="Unassembled WGS sequence"/>
</dbReference>
<dbReference type="EMBL" id="JAUHJR010000002">
    <property type="protein sequence ID" value="MDN4160829.1"/>
    <property type="molecule type" value="Genomic_DNA"/>
</dbReference>
<dbReference type="Pfam" id="PF09350">
    <property type="entry name" value="DJC28_CD"/>
    <property type="match status" value="1"/>
</dbReference>
<feature type="region of interest" description="Disordered" evidence="1">
    <location>
        <begin position="1"/>
        <end position="46"/>
    </location>
</feature>
<evidence type="ECO:0000313" key="3">
    <source>
        <dbReference type="EMBL" id="MDN4160829.1"/>
    </source>
</evidence>
<feature type="region of interest" description="Disordered" evidence="1">
    <location>
        <begin position="173"/>
        <end position="193"/>
    </location>
</feature>
<sequence>MSDRPEQRPDQRPENARPTERSRTEDEAERRKRSGHSAAHARIAHQASWVDQQVRVAMAKGEFDDLPGAGKPIKDLGREHDPDWWIKRLVEREQITVLPPSVALRKEDAGLDDHLDTIAFEGDVRREVEDFNARVIKARYSLSPGPPLVTMPRDVDATVTAWRERRAARLEAQRAALAASRPEPRRRWWQRRR</sequence>
<organism evidence="3 4">
    <name type="scientific">Nocardioides abyssi</name>
    <dbReference type="NCBI Taxonomy" id="3058370"/>
    <lineage>
        <taxon>Bacteria</taxon>
        <taxon>Bacillati</taxon>
        <taxon>Actinomycetota</taxon>
        <taxon>Actinomycetes</taxon>
        <taxon>Propionibacteriales</taxon>
        <taxon>Nocardioidaceae</taxon>
        <taxon>Nocardioides</taxon>
    </lineage>
</organism>
<dbReference type="RefSeq" id="WP_300959716.1">
    <property type="nucleotide sequence ID" value="NZ_JAUHJR010000002.1"/>
</dbReference>
<evidence type="ECO:0000259" key="2">
    <source>
        <dbReference type="Pfam" id="PF09350"/>
    </source>
</evidence>
<name>A0ABT8ERS7_9ACTN</name>
<evidence type="ECO:0000256" key="1">
    <source>
        <dbReference type="SAM" id="MobiDB-lite"/>
    </source>
</evidence>
<feature type="compositionally biased region" description="Basic and acidic residues" evidence="1">
    <location>
        <begin position="1"/>
        <end position="30"/>
    </location>
</feature>